<gene>
    <name evidence="2" type="ORF">LVIROSA_LOCUS36097</name>
</gene>
<organism evidence="2 3">
    <name type="scientific">Lactuca virosa</name>
    <dbReference type="NCBI Taxonomy" id="75947"/>
    <lineage>
        <taxon>Eukaryota</taxon>
        <taxon>Viridiplantae</taxon>
        <taxon>Streptophyta</taxon>
        <taxon>Embryophyta</taxon>
        <taxon>Tracheophyta</taxon>
        <taxon>Spermatophyta</taxon>
        <taxon>Magnoliopsida</taxon>
        <taxon>eudicotyledons</taxon>
        <taxon>Gunneridae</taxon>
        <taxon>Pentapetalae</taxon>
        <taxon>asterids</taxon>
        <taxon>campanulids</taxon>
        <taxon>Asterales</taxon>
        <taxon>Asteraceae</taxon>
        <taxon>Cichorioideae</taxon>
        <taxon>Cichorieae</taxon>
        <taxon>Lactucinae</taxon>
        <taxon>Lactuca</taxon>
    </lineage>
</organism>
<evidence type="ECO:0000256" key="1">
    <source>
        <dbReference type="SAM" id="MobiDB-lite"/>
    </source>
</evidence>
<evidence type="ECO:0000313" key="3">
    <source>
        <dbReference type="Proteomes" id="UP001157418"/>
    </source>
</evidence>
<dbReference type="Proteomes" id="UP001157418">
    <property type="component" value="Unassembled WGS sequence"/>
</dbReference>
<sequence>MEGNFTDILADGFGSWPNNQPISVVANPTELMLSFYVRYVNWTLNHQESPPWKHTPVRNSPESPPPQHTPVRNSPPVVASPPRRKKYKSETSST</sequence>
<comment type="caution">
    <text evidence="2">The sequence shown here is derived from an EMBL/GenBank/DDBJ whole genome shotgun (WGS) entry which is preliminary data.</text>
</comment>
<proteinExistence type="predicted"/>
<accession>A0AAU9PKF5</accession>
<feature type="region of interest" description="Disordered" evidence="1">
    <location>
        <begin position="48"/>
        <end position="94"/>
    </location>
</feature>
<protein>
    <submittedName>
        <fullName evidence="2">Uncharacterized protein</fullName>
    </submittedName>
</protein>
<keyword evidence="3" id="KW-1185">Reference proteome</keyword>
<reference evidence="2 3" key="1">
    <citation type="submission" date="2022-01" db="EMBL/GenBank/DDBJ databases">
        <authorList>
            <person name="Xiong W."/>
            <person name="Schranz E."/>
        </authorList>
    </citation>
    <scope>NUCLEOTIDE SEQUENCE [LARGE SCALE GENOMIC DNA]</scope>
</reference>
<evidence type="ECO:0000313" key="2">
    <source>
        <dbReference type="EMBL" id="CAH1450685.1"/>
    </source>
</evidence>
<name>A0AAU9PKF5_9ASTR</name>
<dbReference type="AlphaFoldDB" id="A0AAU9PKF5"/>
<dbReference type="EMBL" id="CAKMRJ010005634">
    <property type="protein sequence ID" value="CAH1450685.1"/>
    <property type="molecule type" value="Genomic_DNA"/>
</dbReference>